<evidence type="ECO:0000256" key="1">
    <source>
        <dbReference type="ARBA" id="ARBA00022630"/>
    </source>
</evidence>
<protein>
    <submittedName>
        <fullName evidence="4">4-hydroxybenzoyl-CoA reductase subunit beta</fullName>
    </submittedName>
</protein>
<dbReference type="InterPro" id="IPR016166">
    <property type="entry name" value="FAD-bd_PCMH"/>
</dbReference>
<keyword evidence="2" id="KW-0274">FAD</keyword>
<dbReference type="Gene3D" id="3.30.43.10">
    <property type="entry name" value="Uridine Diphospho-n-acetylenolpyruvylglucosamine Reductase, domain 2"/>
    <property type="match status" value="1"/>
</dbReference>
<dbReference type="InterPro" id="IPR017608">
    <property type="entry name" value="4hydrxbenzoyl-CoA_Rdtase_bsu"/>
</dbReference>
<dbReference type="STRING" id="1685379.AVO45_00135"/>
<evidence type="ECO:0000313" key="4">
    <source>
        <dbReference type="EMBL" id="KUJ85448.1"/>
    </source>
</evidence>
<dbReference type="RefSeq" id="WP_068343120.1">
    <property type="nucleotide sequence ID" value="NZ_LQBQ01000001.1"/>
</dbReference>
<dbReference type="AlphaFoldDB" id="A0A0X3UBI9"/>
<accession>A0A0X3UBI9</accession>
<dbReference type="InterPro" id="IPR016167">
    <property type="entry name" value="FAD-bd_PCMH_sub1"/>
</dbReference>
<dbReference type="PANTHER" id="PTHR42659">
    <property type="entry name" value="XANTHINE DEHYDROGENASE SUBUNIT C-RELATED"/>
    <property type="match status" value="1"/>
</dbReference>
<dbReference type="Proteomes" id="UP000053791">
    <property type="component" value="Unassembled WGS sequence"/>
</dbReference>
<evidence type="ECO:0000256" key="2">
    <source>
        <dbReference type="ARBA" id="ARBA00022827"/>
    </source>
</evidence>
<keyword evidence="5" id="KW-1185">Reference proteome</keyword>
<sequence length="322" mass="34298">MTEVLPNFRLMEPATVEEAVALLNETPDALLCAGGTDLVVQLRKGLAETGTLVSLSGIAALREIEVTDAGLRIGAGVTLSQIERAQVIVDGYRAVAKAARSVAGPAHRGVATLGGNLCLDTRCVYYNQSHWWRKSNDFCLKYRGDTCHVAPQGNRCRAAFSGDMAPSLMVHGAEIEIAGPKGTRRLPLAEFYHEDGAAHIRLEHGEILVAAHLPPPGAASEYEKVRVRGSIDFPLAGVAVACARTPEGAARFSVAVTGTNSKPLMVDVPGDLPPHSAPEAFFAALEKAVQKAVSPQRTTTIAPHYRRLSISALTVRLAKRLT</sequence>
<organism evidence="4 5">
    <name type="scientific">Ruegeria marisrubri</name>
    <dbReference type="NCBI Taxonomy" id="1685379"/>
    <lineage>
        <taxon>Bacteria</taxon>
        <taxon>Pseudomonadati</taxon>
        <taxon>Pseudomonadota</taxon>
        <taxon>Alphaproteobacteria</taxon>
        <taxon>Rhodobacterales</taxon>
        <taxon>Roseobacteraceae</taxon>
        <taxon>Ruegeria</taxon>
    </lineage>
</organism>
<comment type="caution">
    <text evidence="4">The sequence shown here is derived from an EMBL/GenBank/DDBJ whole genome shotgun (WGS) entry which is preliminary data.</text>
</comment>
<dbReference type="GO" id="GO:0016491">
    <property type="term" value="F:oxidoreductase activity"/>
    <property type="evidence" value="ECO:0007669"/>
    <property type="project" value="InterPro"/>
</dbReference>
<evidence type="ECO:0000313" key="5">
    <source>
        <dbReference type="Proteomes" id="UP000053791"/>
    </source>
</evidence>
<dbReference type="Pfam" id="PF00941">
    <property type="entry name" value="FAD_binding_5"/>
    <property type="match status" value="1"/>
</dbReference>
<dbReference type="InterPro" id="IPR036683">
    <property type="entry name" value="CO_DH_flav_C_dom_sf"/>
</dbReference>
<dbReference type="GO" id="GO:0071949">
    <property type="term" value="F:FAD binding"/>
    <property type="evidence" value="ECO:0007669"/>
    <property type="project" value="InterPro"/>
</dbReference>
<reference evidence="4 5" key="1">
    <citation type="submission" date="2015-12" db="EMBL/GenBank/DDBJ databases">
        <authorList>
            <person name="Shamseldin A."/>
            <person name="Moawad H."/>
            <person name="Abd El-Rahim W.M."/>
            <person name="Sadowsky M.J."/>
        </authorList>
    </citation>
    <scope>NUCLEOTIDE SEQUENCE [LARGE SCALE GENOMIC DNA]</scope>
    <source>
        <strain evidence="4 5">ZGT118</strain>
    </source>
</reference>
<dbReference type="InterPro" id="IPR036318">
    <property type="entry name" value="FAD-bd_PCMH-like_sf"/>
</dbReference>
<dbReference type="Gene3D" id="3.30.390.50">
    <property type="entry name" value="CO dehydrogenase flavoprotein, C-terminal domain"/>
    <property type="match status" value="1"/>
</dbReference>
<dbReference type="InterPro" id="IPR016169">
    <property type="entry name" value="FAD-bd_PCMH_sub2"/>
</dbReference>
<gene>
    <name evidence="4" type="ORF">AVO45_00135</name>
</gene>
<proteinExistence type="predicted"/>
<dbReference type="PROSITE" id="PS51387">
    <property type="entry name" value="FAD_PCMH"/>
    <property type="match status" value="1"/>
</dbReference>
<dbReference type="OrthoDB" id="9814706at2"/>
<dbReference type="SUPFAM" id="SSF55447">
    <property type="entry name" value="CO dehydrogenase flavoprotein C-terminal domain-like"/>
    <property type="match status" value="1"/>
</dbReference>
<name>A0A0X3UBI9_9RHOB</name>
<dbReference type="SUPFAM" id="SSF56176">
    <property type="entry name" value="FAD-binding/transporter-associated domain-like"/>
    <property type="match status" value="1"/>
</dbReference>
<feature type="domain" description="FAD-binding PCMH-type" evidence="3">
    <location>
        <begin position="3"/>
        <end position="218"/>
    </location>
</feature>
<keyword evidence="1" id="KW-0285">Flavoprotein</keyword>
<evidence type="ECO:0000259" key="3">
    <source>
        <dbReference type="PROSITE" id="PS51387"/>
    </source>
</evidence>
<dbReference type="Gene3D" id="3.30.465.10">
    <property type="match status" value="2"/>
</dbReference>
<dbReference type="InterPro" id="IPR002346">
    <property type="entry name" value="Mopterin_DH_FAD-bd"/>
</dbReference>
<dbReference type="EMBL" id="LQBQ01000001">
    <property type="protein sequence ID" value="KUJ85448.1"/>
    <property type="molecule type" value="Genomic_DNA"/>
</dbReference>
<dbReference type="InterPro" id="IPR051312">
    <property type="entry name" value="Diverse_Substr_Oxidored"/>
</dbReference>
<dbReference type="PANTHER" id="PTHR42659:SF9">
    <property type="entry name" value="XANTHINE DEHYDROGENASE FAD-BINDING SUBUNIT XDHB-RELATED"/>
    <property type="match status" value="1"/>
</dbReference>
<dbReference type="NCBIfam" id="TIGR03195">
    <property type="entry name" value="4hydrxCoA_B"/>
    <property type="match status" value="1"/>
</dbReference>